<dbReference type="Pfam" id="PF01844">
    <property type="entry name" value="HNH"/>
    <property type="match status" value="1"/>
</dbReference>
<protein>
    <recommendedName>
        <fullName evidence="2">HNH nuclease domain-containing protein</fullName>
    </recommendedName>
</protein>
<sequence length="421" mass="45004">MFDDRVDVGVLAGMPTGADLAAALARVDRAVLNGFELVEVAKAITRQVAHYQAELLATVAEVAYCPPGDETSPAERSEYPAEYAADEVRLALTLTRRAADMLMGDAYTLVERLPTVHQALRSGQVDLARARVLDQETAALPEPVAREMVELILPVAGELTTGQLRVRLRRLVIEADPSAAAVRQRRALARRRVEHGLDVDGTATLAGCHLPPDRAATAAARIDTLAAAAKQAGDTRSLDELRADLYLDILNGIPTDTTPAPAPTGQGGVELVVPLAVLAGLCQQAGQIKGWGPVLAEVAAKLADQQRERPWRYTVVGDDGVVVGHGRLRRRPPAGVAALVRARDRTCRAPGCRTPAHRADLDHTIAWQDGGPTTAANLGVLCRHCHGYKHSEGVTLTQPTPGTFTWTTRLGHTYTTTPEPP</sequence>
<evidence type="ECO:0000313" key="4">
    <source>
        <dbReference type="Proteomes" id="UP000503011"/>
    </source>
</evidence>
<name>A0A6F8Z0Z6_9ACTN</name>
<dbReference type="GO" id="GO:0004519">
    <property type="term" value="F:endonuclease activity"/>
    <property type="evidence" value="ECO:0007669"/>
    <property type="project" value="InterPro"/>
</dbReference>
<gene>
    <name evidence="3" type="ORF">Psuf_094180</name>
</gene>
<dbReference type="Gene3D" id="1.10.30.50">
    <property type="match status" value="1"/>
</dbReference>
<dbReference type="Proteomes" id="UP000503011">
    <property type="component" value="Chromosome"/>
</dbReference>
<dbReference type="InterPro" id="IPR003615">
    <property type="entry name" value="HNH_nuc"/>
</dbReference>
<dbReference type="RefSeq" id="WP_173165857.1">
    <property type="nucleotide sequence ID" value="NZ_AP022871.1"/>
</dbReference>
<evidence type="ECO:0000259" key="2">
    <source>
        <dbReference type="SMART" id="SM00507"/>
    </source>
</evidence>
<dbReference type="Pfam" id="PF02720">
    <property type="entry name" value="DUF222"/>
    <property type="match status" value="1"/>
</dbReference>
<keyword evidence="4" id="KW-1185">Reference proteome</keyword>
<evidence type="ECO:0000256" key="1">
    <source>
        <dbReference type="ARBA" id="ARBA00023450"/>
    </source>
</evidence>
<dbReference type="SMART" id="SM00507">
    <property type="entry name" value="HNHc"/>
    <property type="match status" value="1"/>
</dbReference>
<dbReference type="KEGG" id="psuu:Psuf_094180"/>
<evidence type="ECO:0000313" key="3">
    <source>
        <dbReference type="EMBL" id="BCB92105.1"/>
    </source>
</evidence>
<reference evidence="3 4" key="2">
    <citation type="submission" date="2020-03" db="EMBL/GenBank/DDBJ databases">
        <authorList>
            <person name="Ichikawa N."/>
            <person name="Kimura A."/>
            <person name="Kitahashi Y."/>
            <person name="Uohara A."/>
        </authorList>
    </citation>
    <scope>NUCLEOTIDE SEQUENCE [LARGE SCALE GENOMIC DNA]</scope>
    <source>
        <strain evidence="3 4">NBRC 105367</strain>
    </source>
</reference>
<dbReference type="EMBL" id="AP022871">
    <property type="protein sequence ID" value="BCB92105.1"/>
    <property type="molecule type" value="Genomic_DNA"/>
</dbReference>
<dbReference type="GO" id="GO:0008270">
    <property type="term" value="F:zinc ion binding"/>
    <property type="evidence" value="ECO:0007669"/>
    <property type="project" value="InterPro"/>
</dbReference>
<dbReference type="AlphaFoldDB" id="A0A6F8Z0Z6"/>
<dbReference type="InterPro" id="IPR003870">
    <property type="entry name" value="DUF222"/>
</dbReference>
<dbReference type="GO" id="GO:0003676">
    <property type="term" value="F:nucleic acid binding"/>
    <property type="evidence" value="ECO:0007669"/>
    <property type="project" value="InterPro"/>
</dbReference>
<accession>A0A6F8Z0Z6</accession>
<comment type="similarity">
    <text evidence="1">Belongs to the Rv1128c/1148c/1588c/1702c/1945/3466 family.</text>
</comment>
<feature type="domain" description="HNH nuclease" evidence="2">
    <location>
        <begin position="335"/>
        <end position="387"/>
    </location>
</feature>
<dbReference type="InterPro" id="IPR002711">
    <property type="entry name" value="HNH"/>
</dbReference>
<organism evidence="3 4">
    <name type="scientific">Phytohabitans suffuscus</name>
    <dbReference type="NCBI Taxonomy" id="624315"/>
    <lineage>
        <taxon>Bacteria</taxon>
        <taxon>Bacillati</taxon>
        <taxon>Actinomycetota</taxon>
        <taxon>Actinomycetes</taxon>
        <taxon>Micromonosporales</taxon>
        <taxon>Micromonosporaceae</taxon>
    </lineage>
</organism>
<dbReference type="CDD" id="cd00085">
    <property type="entry name" value="HNHc"/>
    <property type="match status" value="1"/>
</dbReference>
<reference evidence="3 4" key="1">
    <citation type="submission" date="2020-03" db="EMBL/GenBank/DDBJ databases">
        <title>Whole genome shotgun sequence of Phytohabitans suffuscus NBRC 105367.</title>
        <authorList>
            <person name="Komaki H."/>
            <person name="Tamura T."/>
        </authorList>
    </citation>
    <scope>NUCLEOTIDE SEQUENCE [LARGE SCALE GENOMIC DNA]</scope>
    <source>
        <strain evidence="3 4">NBRC 105367</strain>
    </source>
</reference>
<proteinExistence type="inferred from homology"/>